<sequence length="163" mass="18829">KKKNFFLFFPPNYPFVSISLKRTYLFSPRSFHSSLIFSDLNAPLLDHNCVNNPLRRPVTERSRTMDVPPRTDVHVHGDAPPTYILHDCNVMEGRYEERRLQKKCIYKSRFAMHECYTKHGKEVESCLPSYANINNVVKIGSAVGGTPKELTEINIYPLIHTSM</sequence>
<dbReference type="AlphaFoldDB" id="A0A9I9ED26"/>
<accession>A0A9I9ED26</accession>
<proteinExistence type="predicted"/>
<name>A0A9I9ED26_CUCME</name>
<organism evidence="1">
    <name type="scientific">Cucumis melo</name>
    <name type="common">Muskmelon</name>
    <dbReference type="NCBI Taxonomy" id="3656"/>
    <lineage>
        <taxon>Eukaryota</taxon>
        <taxon>Viridiplantae</taxon>
        <taxon>Streptophyta</taxon>
        <taxon>Embryophyta</taxon>
        <taxon>Tracheophyta</taxon>
        <taxon>Spermatophyta</taxon>
        <taxon>Magnoliopsida</taxon>
        <taxon>eudicotyledons</taxon>
        <taxon>Gunneridae</taxon>
        <taxon>Pentapetalae</taxon>
        <taxon>rosids</taxon>
        <taxon>fabids</taxon>
        <taxon>Cucurbitales</taxon>
        <taxon>Cucurbitaceae</taxon>
        <taxon>Benincaseae</taxon>
        <taxon>Cucumis</taxon>
    </lineage>
</organism>
<reference evidence="1" key="1">
    <citation type="submission" date="2023-03" db="UniProtKB">
        <authorList>
            <consortium name="EnsemblPlants"/>
        </authorList>
    </citation>
    <scope>IDENTIFICATION</scope>
</reference>
<protein>
    <submittedName>
        <fullName evidence="1">Uncharacterized protein</fullName>
    </submittedName>
</protein>
<dbReference type="EnsemblPlants" id="MELO3C032067.2.1">
    <property type="protein sequence ID" value="MELO3C032067.2.1"/>
    <property type="gene ID" value="MELO3C032067.2"/>
</dbReference>
<dbReference type="Gramene" id="MELO3C032067.2.1">
    <property type="protein sequence ID" value="MELO3C032067.2.1"/>
    <property type="gene ID" value="MELO3C032067.2"/>
</dbReference>
<evidence type="ECO:0000313" key="1">
    <source>
        <dbReference type="EnsemblPlants" id="MELO3C032067.2.1"/>
    </source>
</evidence>